<dbReference type="PANTHER" id="PTHR31394">
    <property type="entry name" value="TRANSMEMBRANE PROTEIN 199"/>
    <property type="match status" value="1"/>
</dbReference>
<protein>
    <recommendedName>
        <fullName evidence="9">ATPase, vacuolar ER assembly factor, Vma12</fullName>
    </recommendedName>
</protein>
<evidence type="ECO:0000256" key="6">
    <source>
        <dbReference type="SAM" id="Phobius"/>
    </source>
</evidence>
<evidence type="ECO:0000256" key="5">
    <source>
        <dbReference type="ARBA" id="ARBA00023136"/>
    </source>
</evidence>
<evidence type="ECO:0000256" key="3">
    <source>
        <dbReference type="ARBA" id="ARBA00022824"/>
    </source>
</evidence>
<evidence type="ECO:0000313" key="7">
    <source>
        <dbReference type="EMBL" id="KAJ5493042.1"/>
    </source>
</evidence>
<dbReference type="PANTHER" id="PTHR31394:SF1">
    <property type="entry name" value="TRANSMEMBRANE PROTEIN 199"/>
    <property type="match status" value="1"/>
</dbReference>
<keyword evidence="5 6" id="KW-0472">Membrane</keyword>
<evidence type="ECO:0000313" key="8">
    <source>
        <dbReference type="Proteomes" id="UP001148312"/>
    </source>
</evidence>
<dbReference type="GO" id="GO:0005789">
    <property type="term" value="C:endoplasmic reticulum membrane"/>
    <property type="evidence" value="ECO:0007669"/>
    <property type="project" value="UniProtKB-SubCell"/>
</dbReference>
<dbReference type="GeneID" id="81621640"/>
<sequence>MVLLTTTPRIIAALEAIPAAQCSEIDLPTSAQAGDSITHDQLLRLAKYLQNDTPYQATHLSAQPHTTVLNDLLRGTRVYVAPPPKKPEPTPEYLASKARLLAEAERLAYTRLLNPSHTLDPSSTDPYASSTDASEDPLTLSLIFNIFLSVIITGFSVYWALTKFHMPVILATLFTQWTSPNLDLGRGQPSASASASAGASDAVKILISFFAAIAVAVAEAFLYGAYLEKVSRARAKEKRMKERKVVIGPVEGDGDVGEMEGTEMETVAQAKVDRKEEIWGKGVNGGVRRRVREKWEKERNQESVTD</sequence>
<organism evidence="7 8">
    <name type="scientific">Penicillium diatomitis</name>
    <dbReference type="NCBI Taxonomy" id="2819901"/>
    <lineage>
        <taxon>Eukaryota</taxon>
        <taxon>Fungi</taxon>
        <taxon>Dikarya</taxon>
        <taxon>Ascomycota</taxon>
        <taxon>Pezizomycotina</taxon>
        <taxon>Eurotiomycetes</taxon>
        <taxon>Eurotiomycetidae</taxon>
        <taxon>Eurotiales</taxon>
        <taxon>Aspergillaceae</taxon>
        <taxon>Penicillium</taxon>
    </lineage>
</organism>
<dbReference type="AlphaFoldDB" id="A0A9X0C004"/>
<dbReference type="InterPro" id="IPR021013">
    <property type="entry name" value="ATPase_Vma12"/>
</dbReference>
<feature type="transmembrane region" description="Helical" evidence="6">
    <location>
        <begin position="205"/>
        <end position="226"/>
    </location>
</feature>
<evidence type="ECO:0000256" key="2">
    <source>
        <dbReference type="ARBA" id="ARBA00022692"/>
    </source>
</evidence>
<gene>
    <name evidence="7" type="ORF">N7539_001788</name>
</gene>
<keyword evidence="8" id="KW-1185">Reference proteome</keyword>
<comment type="subcellular location">
    <subcellularLocation>
        <location evidence="1">Endoplasmic reticulum membrane</location>
        <topology evidence="1">Multi-pass membrane protein</topology>
    </subcellularLocation>
</comment>
<dbReference type="EMBL" id="JAPWDQ010000002">
    <property type="protein sequence ID" value="KAJ5493042.1"/>
    <property type="molecule type" value="Genomic_DNA"/>
</dbReference>
<keyword evidence="4 6" id="KW-1133">Transmembrane helix</keyword>
<evidence type="ECO:0000256" key="4">
    <source>
        <dbReference type="ARBA" id="ARBA00022989"/>
    </source>
</evidence>
<dbReference type="Pfam" id="PF11712">
    <property type="entry name" value="Vma12"/>
    <property type="match status" value="1"/>
</dbReference>
<evidence type="ECO:0008006" key="9">
    <source>
        <dbReference type="Google" id="ProtNLM"/>
    </source>
</evidence>
<dbReference type="GO" id="GO:0070072">
    <property type="term" value="P:vacuolar proton-transporting V-type ATPase complex assembly"/>
    <property type="evidence" value="ECO:0007669"/>
    <property type="project" value="InterPro"/>
</dbReference>
<dbReference type="RefSeq" id="XP_056793422.1">
    <property type="nucleotide sequence ID" value="XM_056931391.1"/>
</dbReference>
<evidence type="ECO:0000256" key="1">
    <source>
        <dbReference type="ARBA" id="ARBA00004477"/>
    </source>
</evidence>
<reference evidence="7" key="2">
    <citation type="journal article" date="2023" name="IMA Fungus">
        <title>Comparative genomic study of the Penicillium genus elucidates a diverse pangenome and 15 lateral gene transfer events.</title>
        <authorList>
            <person name="Petersen C."/>
            <person name="Sorensen T."/>
            <person name="Nielsen M.R."/>
            <person name="Sondergaard T.E."/>
            <person name="Sorensen J.L."/>
            <person name="Fitzpatrick D.A."/>
            <person name="Frisvad J.C."/>
            <person name="Nielsen K.L."/>
        </authorList>
    </citation>
    <scope>NUCLEOTIDE SEQUENCE</scope>
    <source>
        <strain evidence="7">IBT 30728</strain>
    </source>
</reference>
<reference evidence="7" key="1">
    <citation type="submission" date="2022-12" db="EMBL/GenBank/DDBJ databases">
        <authorList>
            <person name="Petersen C."/>
        </authorList>
    </citation>
    <scope>NUCLEOTIDE SEQUENCE</scope>
    <source>
        <strain evidence="7">IBT 30728</strain>
    </source>
</reference>
<keyword evidence="3" id="KW-0256">Endoplasmic reticulum</keyword>
<name>A0A9X0C004_9EURO</name>
<accession>A0A9X0C004</accession>
<feature type="transmembrane region" description="Helical" evidence="6">
    <location>
        <begin position="142"/>
        <end position="161"/>
    </location>
</feature>
<proteinExistence type="predicted"/>
<keyword evidence="2 6" id="KW-0812">Transmembrane</keyword>
<dbReference type="Proteomes" id="UP001148312">
    <property type="component" value="Unassembled WGS sequence"/>
</dbReference>
<comment type="caution">
    <text evidence="7">The sequence shown here is derived from an EMBL/GenBank/DDBJ whole genome shotgun (WGS) entry which is preliminary data.</text>
</comment>